<name>A0ABT2H873_9MICO</name>
<keyword evidence="3" id="KW-1185">Reference proteome</keyword>
<feature type="region of interest" description="Disordered" evidence="1">
    <location>
        <begin position="1"/>
        <end position="123"/>
    </location>
</feature>
<evidence type="ECO:0000313" key="2">
    <source>
        <dbReference type="EMBL" id="MCS5736128.1"/>
    </source>
</evidence>
<comment type="caution">
    <text evidence="2">The sequence shown here is derived from an EMBL/GenBank/DDBJ whole genome shotgun (WGS) entry which is preliminary data.</text>
</comment>
<accession>A0ABT2H873</accession>
<feature type="compositionally biased region" description="Basic residues" evidence="1">
    <location>
        <begin position="1"/>
        <end position="11"/>
    </location>
</feature>
<evidence type="ECO:0000313" key="3">
    <source>
        <dbReference type="Proteomes" id="UP001165586"/>
    </source>
</evidence>
<dbReference type="RefSeq" id="WP_259541890.1">
    <property type="nucleotide sequence ID" value="NZ_JANLCJ010000012.1"/>
</dbReference>
<feature type="compositionally biased region" description="Polar residues" evidence="1">
    <location>
        <begin position="12"/>
        <end position="25"/>
    </location>
</feature>
<dbReference type="EMBL" id="JANLCJ010000012">
    <property type="protein sequence ID" value="MCS5736128.1"/>
    <property type="molecule type" value="Genomic_DNA"/>
</dbReference>
<gene>
    <name evidence="2" type="ORF">N1032_20515</name>
</gene>
<reference evidence="2" key="1">
    <citation type="submission" date="2022-08" db="EMBL/GenBank/DDBJ databases">
        <authorList>
            <person name="Deng Y."/>
            <person name="Han X.-F."/>
            <person name="Zhang Y.-Q."/>
        </authorList>
    </citation>
    <scope>NUCLEOTIDE SEQUENCE</scope>
    <source>
        <strain evidence="2">CPCC 203386</strain>
    </source>
</reference>
<feature type="compositionally biased region" description="Polar residues" evidence="1">
    <location>
        <begin position="38"/>
        <end position="52"/>
    </location>
</feature>
<feature type="compositionally biased region" description="Basic and acidic residues" evidence="1">
    <location>
        <begin position="101"/>
        <end position="116"/>
    </location>
</feature>
<sequence length="139" mass="14869">MGGRPVYRRTRTTQSGKDGSGQNAAGRNADQPGGDPANTDTANTDPSNTSVLGSGPHDLDDPYAAYLQWLSAGKPGAPRPEHGDEHTDDDDTTPHAPIDSKSVHEHVQMHDTRPTRAGDPSSRFKAISALLAKWRRHPG</sequence>
<organism evidence="2 3">
    <name type="scientific">Herbiconiux daphne</name>
    <dbReference type="NCBI Taxonomy" id="2970914"/>
    <lineage>
        <taxon>Bacteria</taxon>
        <taxon>Bacillati</taxon>
        <taxon>Actinomycetota</taxon>
        <taxon>Actinomycetes</taxon>
        <taxon>Micrococcales</taxon>
        <taxon>Microbacteriaceae</taxon>
        <taxon>Herbiconiux</taxon>
    </lineage>
</organism>
<protein>
    <submittedName>
        <fullName evidence="2">Uncharacterized protein</fullName>
    </submittedName>
</protein>
<evidence type="ECO:0000256" key="1">
    <source>
        <dbReference type="SAM" id="MobiDB-lite"/>
    </source>
</evidence>
<dbReference type="Proteomes" id="UP001165586">
    <property type="component" value="Unassembled WGS sequence"/>
</dbReference>
<proteinExistence type="predicted"/>